<reference evidence="9 10" key="1">
    <citation type="submission" date="2016-03" db="EMBL/GenBank/DDBJ databases">
        <title>Niastella vici sp. nov., isolated from farmland soil.</title>
        <authorList>
            <person name="Chen L."/>
            <person name="Wang D."/>
            <person name="Yang S."/>
            <person name="Wang G."/>
        </authorList>
    </citation>
    <scope>NUCLEOTIDE SEQUENCE [LARGE SCALE GENOMIC DNA]</scope>
    <source>
        <strain evidence="9 10">DJ57</strain>
    </source>
</reference>
<dbReference type="AlphaFoldDB" id="A0A1V9G3P1"/>
<dbReference type="InterPro" id="IPR014284">
    <property type="entry name" value="RNA_pol_sigma-70_dom"/>
</dbReference>
<dbReference type="STRING" id="1703345.A3860_16040"/>
<protein>
    <recommendedName>
        <fullName evidence="6">RNA polymerase sigma factor</fullName>
    </recommendedName>
</protein>
<dbReference type="CDD" id="cd06171">
    <property type="entry name" value="Sigma70_r4"/>
    <property type="match status" value="1"/>
</dbReference>
<keyword evidence="2 6" id="KW-0805">Transcription regulation</keyword>
<evidence type="ECO:0000256" key="6">
    <source>
        <dbReference type="RuleBase" id="RU000716"/>
    </source>
</evidence>
<evidence type="ECO:0000313" key="10">
    <source>
        <dbReference type="Proteomes" id="UP000192796"/>
    </source>
</evidence>
<evidence type="ECO:0000259" key="8">
    <source>
        <dbReference type="Pfam" id="PF08281"/>
    </source>
</evidence>
<dbReference type="GO" id="GO:0016987">
    <property type="term" value="F:sigma factor activity"/>
    <property type="evidence" value="ECO:0007669"/>
    <property type="project" value="UniProtKB-KW"/>
</dbReference>
<evidence type="ECO:0000313" key="9">
    <source>
        <dbReference type="EMBL" id="OQP65182.1"/>
    </source>
</evidence>
<dbReference type="Proteomes" id="UP000192796">
    <property type="component" value="Unassembled WGS sequence"/>
</dbReference>
<gene>
    <name evidence="9" type="ORF">A3860_16040</name>
</gene>
<dbReference type="GO" id="GO:0003677">
    <property type="term" value="F:DNA binding"/>
    <property type="evidence" value="ECO:0007669"/>
    <property type="project" value="UniProtKB-KW"/>
</dbReference>
<accession>A0A1V9G3P1</accession>
<dbReference type="Pfam" id="PF08281">
    <property type="entry name" value="Sigma70_r4_2"/>
    <property type="match status" value="1"/>
</dbReference>
<keyword evidence="4 6" id="KW-0238">DNA-binding</keyword>
<feature type="domain" description="RNA polymerase sigma-70 region 2" evidence="7">
    <location>
        <begin position="27"/>
        <end position="93"/>
    </location>
</feature>
<dbReference type="InterPro" id="IPR013325">
    <property type="entry name" value="RNA_pol_sigma_r2"/>
</dbReference>
<keyword evidence="5 6" id="KW-0804">Transcription</keyword>
<evidence type="ECO:0000256" key="5">
    <source>
        <dbReference type="ARBA" id="ARBA00023163"/>
    </source>
</evidence>
<dbReference type="SUPFAM" id="SSF88946">
    <property type="entry name" value="Sigma2 domain of RNA polymerase sigma factors"/>
    <property type="match status" value="1"/>
</dbReference>
<proteinExistence type="inferred from homology"/>
<dbReference type="InterPro" id="IPR039425">
    <property type="entry name" value="RNA_pol_sigma-70-like"/>
</dbReference>
<comment type="caution">
    <text evidence="9">The sequence shown here is derived from an EMBL/GenBank/DDBJ whole genome shotgun (WGS) entry which is preliminary data.</text>
</comment>
<feature type="domain" description="RNA polymerase sigma factor 70 region 4 type 2" evidence="8">
    <location>
        <begin position="124"/>
        <end position="175"/>
    </location>
</feature>
<dbReference type="GO" id="GO:0006352">
    <property type="term" value="P:DNA-templated transcription initiation"/>
    <property type="evidence" value="ECO:0007669"/>
    <property type="project" value="InterPro"/>
</dbReference>
<dbReference type="EMBL" id="LVYD01000024">
    <property type="protein sequence ID" value="OQP65182.1"/>
    <property type="molecule type" value="Genomic_DNA"/>
</dbReference>
<organism evidence="9 10">
    <name type="scientific">Niastella vici</name>
    <dbReference type="NCBI Taxonomy" id="1703345"/>
    <lineage>
        <taxon>Bacteria</taxon>
        <taxon>Pseudomonadati</taxon>
        <taxon>Bacteroidota</taxon>
        <taxon>Chitinophagia</taxon>
        <taxon>Chitinophagales</taxon>
        <taxon>Chitinophagaceae</taxon>
        <taxon>Niastella</taxon>
    </lineage>
</organism>
<dbReference type="InterPro" id="IPR013249">
    <property type="entry name" value="RNA_pol_sigma70_r4_t2"/>
</dbReference>
<dbReference type="OrthoDB" id="1056775at2"/>
<dbReference type="PANTHER" id="PTHR43133">
    <property type="entry name" value="RNA POLYMERASE ECF-TYPE SIGMA FACTO"/>
    <property type="match status" value="1"/>
</dbReference>
<comment type="similarity">
    <text evidence="1 6">Belongs to the sigma-70 factor family. ECF subfamily.</text>
</comment>
<evidence type="ECO:0000256" key="1">
    <source>
        <dbReference type="ARBA" id="ARBA00010641"/>
    </source>
</evidence>
<dbReference type="InterPro" id="IPR013324">
    <property type="entry name" value="RNA_pol_sigma_r3/r4-like"/>
</dbReference>
<dbReference type="RefSeq" id="WP_081145957.1">
    <property type="nucleotide sequence ID" value="NZ_LVYD01000024.1"/>
</dbReference>
<dbReference type="Gene3D" id="1.10.1740.10">
    <property type="match status" value="1"/>
</dbReference>
<keyword evidence="3 6" id="KW-0731">Sigma factor</keyword>
<dbReference type="InterPro" id="IPR036388">
    <property type="entry name" value="WH-like_DNA-bd_sf"/>
</dbReference>
<dbReference type="InterPro" id="IPR007627">
    <property type="entry name" value="RNA_pol_sigma70_r2"/>
</dbReference>
<evidence type="ECO:0000256" key="4">
    <source>
        <dbReference type="ARBA" id="ARBA00023125"/>
    </source>
</evidence>
<dbReference type="Gene3D" id="1.10.10.10">
    <property type="entry name" value="Winged helix-like DNA-binding domain superfamily/Winged helix DNA-binding domain"/>
    <property type="match status" value="1"/>
</dbReference>
<evidence type="ECO:0000256" key="3">
    <source>
        <dbReference type="ARBA" id="ARBA00023082"/>
    </source>
</evidence>
<dbReference type="Pfam" id="PF04542">
    <property type="entry name" value="Sigma70_r2"/>
    <property type="match status" value="1"/>
</dbReference>
<dbReference type="InterPro" id="IPR000838">
    <property type="entry name" value="RNA_pol_sigma70_ECF_CS"/>
</dbReference>
<dbReference type="SUPFAM" id="SSF88659">
    <property type="entry name" value="Sigma3 and sigma4 domains of RNA polymerase sigma factors"/>
    <property type="match status" value="1"/>
</dbReference>
<name>A0A1V9G3P1_9BACT</name>
<keyword evidence="10" id="KW-1185">Reference proteome</keyword>
<sequence length="183" mass="21466">MELTANIIRDELVEGCKRGDAQCFQLLYRKYSKAMYNTSLRIVNNTADAEDVLQESFLDAFRSLHDFHYRSTFGAWLKKIVINKSINILRKRRHDLIDMESTELQDMTEDEPVDEAAMQYRVDEVKKMITRLPDGYRTVLSLYLLEGYDHEEISQILNISHNTVRTQYVRAKQKLLTLIKQGV</sequence>
<evidence type="ECO:0000256" key="2">
    <source>
        <dbReference type="ARBA" id="ARBA00023015"/>
    </source>
</evidence>
<evidence type="ECO:0000259" key="7">
    <source>
        <dbReference type="Pfam" id="PF04542"/>
    </source>
</evidence>
<dbReference type="NCBIfam" id="TIGR02937">
    <property type="entry name" value="sigma70-ECF"/>
    <property type="match status" value="1"/>
</dbReference>
<dbReference type="PANTHER" id="PTHR43133:SF51">
    <property type="entry name" value="RNA POLYMERASE SIGMA FACTOR"/>
    <property type="match status" value="1"/>
</dbReference>
<dbReference type="PROSITE" id="PS01063">
    <property type="entry name" value="SIGMA70_ECF"/>
    <property type="match status" value="1"/>
</dbReference>